<dbReference type="WBParaSite" id="PS1159_v2.g15863.t1">
    <property type="protein sequence ID" value="PS1159_v2.g15863.t1"/>
    <property type="gene ID" value="PS1159_v2.g15863"/>
</dbReference>
<name>A0AC35FBQ6_9BILA</name>
<sequence length="391" mass="44029">MVQTRSRTRTHQNEVVEDTPKPSHSKSAAGGKSSPHPKAKEVSRKRGLQQNDETLSTPALKKSRPNTPKPSRSKSAISGKLSPHPKAKEVSRKRGLQQNDDTLSSPALKKSRPNAKKTAGKPKAKQRTPSVSKPRTLHHEVGERDVKEPIEKPQLMRTRSSSRSQSIHPHTNGMDKIVPDYKEATDNPQHMRTRSSSRSRSIIVPDLKEVTDKPQSTRSRSRSRSVYHEVCEEEEPDVTPKKEDIPSDADQLLPNADASMITPENHNTSDEMKKAALRKSQTIEHYSTAYSYTPRRYMGHSRCSHHYNDSQDSQFKDPMIICSDRLYDDSDKFLFEQDDELDKESILPTPTSSLDTSSASSEDDKYSGTKEAKSAEKKESTSFFNNFCSLM</sequence>
<organism evidence="1 2">
    <name type="scientific">Panagrolaimus sp. PS1159</name>
    <dbReference type="NCBI Taxonomy" id="55785"/>
    <lineage>
        <taxon>Eukaryota</taxon>
        <taxon>Metazoa</taxon>
        <taxon>Ecdysozoa</taxon>
        <taxon>Nematoda</taxon>
        <taxon>Chromadorea</taxon>
        <taxon>Rhabditida</taxon>
        <taxon>Tylenchina</taxon>
        <taxon>Panagrolaimomorpha</taxon>
        <taxon>Panagrolaimoidea</taxon>
        <taxon>Panagrolaimidae</taxon>
        <taxon>Panagrolaimus</taxon>
    </lineage>
</organism>
<proteinExistence type="predicted"/>
<protein>
    <submittedName>
        <fullName evidence="2">Uncharacterized protein</fullName>
    </submittedName>
</protein>
<dbReference type="Proteomes" id="UP000887580">
    <property type="component" value="Unplaced"/>
</dbReference>
<reference evidence="2" key="1">
    <citation type="submission" date="2022-11" db="UniProtKB">
        <authorList>
            <consortium name="WormBaseParasite"/>
        </authorList>
    </citation>
    <scope>IDENTIFICATION</scope>
</reference>
<evidence type="ECO:0000313" key="2">
    <source>
        <dbReference type="WBParaSite" id="PS1159_v2.g15863.t1"/>
    </source>
</evidence>
<accession>A0AC35FBQ6</accession>
<evidence type="ECO:0000313" key="1">
    <source>
        <dbReference type="Proteomes" id="UP000887580"/>
    </source>
</evidence>